<dbReference type="WBParaSite" id="ES5_v2.g11904.t1">
    <property type="protein sequence ID" value="ES5_v2.g11904.t1"/>
    <property type="gene ID" value="ES5_v2.g11904"/>
</dbReference>
<sequence>MKDITVRNSNECIIPVEELLRIGKNLKDFFFEIQNNNPDDFYTPQTTQKLAEQIRPKKFKSFVLCKVPSQNFDVNELTTFIRNNAGYQSHVLISLDKNTTDRESWLSFDEILKTNLKDIEYQSLIVCWEY</sequence>
<name>A0AC34F4A1_9BILA</name>
<dbReference type="Proteomes" id="UP000887579">
    <property type="component" value="Unplaced"/>
</dbReference>
<protein>
    <submittedName>
        <fullName evidence="2">Uncharacterized protein</fullName>
    </submittedName>
</protein>
<evidence type="ECO:0000313" key="2">
    <source>
        <dbReference type="WBParaSite" id="ES5_v2.g11904.t1"/>
    </source>
</evidence>
<evidence type="ECO:0000313" key="1">
    <source>
        <dbReference type="Proteomes" id="UP000887579"/>
    </source>
</evidence>
<proteinExistence type="predicted"/>
<accession>A0AC34F4A1</accession>
<reference evidence="2" key="1">
    <citation type="submission" date="2022-11" db="UniProtKB">
        <authorList>
            <consortium name="WormBaseParasite"/>
        </authorList>
    </citation>
    <scope>IDENTIFICATION</scope>
</reference>
<organism evidence="1 2">
    <name type="scientific">Panagrolaimus sp. ES5</name>
    <dbReference type="NCBI Taxonomy" id="591445"/>
    <lineage>
        <taxon>Eukaryota</taxon>
        <taxon>Metazoa</taxon>
        <taxon>Ecdysozoa</taxon>
        <taxon>Nematoda</taxon>
        <taxon>Chromadorea</taxon>
        <taxon>Rhabditida</taxon>
        <taxon>Tylenchina</taxon>
        <taxon>Panagrolaimomorpha</taxon>
        <taxon>Panagrolaimoidea</taxon>
        <taxon>Panagrolaimidae</taxon>
        <taxon>Panagrolaimus</taxon>
    </lineage>
</organism>